<feature type="compositionally biased region" description="Low complexity" evidence="1">
    <location>
        <begin position="85"/>
        <end position="96"/>
    </location>
</feature>
<feature type="compositionally biased region" description="Low complexity" evidence="1">
    <location>
        <begin position="114"/>
        <end position="125"/>
    </location>
</feature>
<accession>A0A6J4NFA3</accession>
<name>A0A6J4NFA3_9PSEU</name>
<keyword evidence="2" id="KW-0808">Transferase</keyword>
<dbReference type="GO" id="GO:0016746">
    <property type="term" value="F:acyltransferase activity"/>
    <property type="evidence" value="ECO:0007669"/>
    <property type="project" value="UniProtKB-KW"/>
</dbReference>
<gene>
    <name evidence="2" type="ORF">AVDCRST_MAG66-524</name>
</gene>
<organism evidence="2">
    <name type="scientific">uncultured Pseudonocardia sp</name>
    <dbReference type="NCBI Taxonomy" id="211455"/>
    <lineage>
        <taxon>Bacteria</taxon>
        <taxon>Bacillati</taxon>
        <taxon>Actinomycetota</taxon>
        <taxon>Actinomycetes</taxon>
        <taxon>Pseudonocardiales</taxon>
        <taxon>Pseudonocardiaceae</taxon>
        <taxon>Pseudonocardia</taxon>
        <taxon>environmental samples</taxon>
    </lineage>
</organism>
<feature type="non-terminal residue" evidence="2">
    <location>
        <position position="1"/>
    </location>
</feature>
<dbReference type="EC" id="2.3.1.128" evidence="2"/>
<reference evidence="2" key="1">
    <citation type="submission" date="2020-02" db="EMBL/GenBank/DDBJ databases">
        <authorList>
            <person name="Meier V. D."/>
        </authorList>
    </citation>
    <scope>NUCLEOTIDE SEQUENCE</scope>
    <source>
        <strain evidence="2">AVDCRST_MAG66</strain>
    </source>
</reference>
<dbReference type="EMBL" id="CADCUS010000072">
    <property type="protein sequence ID" value="CAA9384438.1"/>
    <property type="molecule type" value="Genomic_DNA"/>
</dbReference>
<feature type="compositionally biased region" description="Basic residues" evidence="1">
    <location>
        <begin position="50"/>
        <end position="81"/>
    </location>
</feature>
<evidence type="ECO:0000256" key="1">
    <source>
        <dbReference type="SAM" id="MobiDB-lite"/>
    </source>
</evidence>
<proteinExistence type="predicted"/>
<sequence>DRRGGPRRPARHRRGAVRRAGAPAVPRRRPVERAGVPRRAGDGPPLPRRPDRRRARRLRRAGLHRRAAAGRGRGAHHRRRPVPPGAGDRPGAAARAARPRRRAARDGVPGGPHGQRAGAGAVRVGGVHRGRAAQALLPAQRRGRAHHAAGGARV</sequence>
<feature type="region of interest" description="Disordered" evidence="1">
    <location>
        <begin position="1"/>
        <end position="154"/>
    </location>
</feature>
<protein>
    <submittedName>
        <fullName evidence="2">Ribosomal-protein-S18p-alanine acetyltransferase</fullName>
        <ecNumber evidence="2">2.3.1.128</ecNumber>
    </submittedName>
</protein>
<feature type="compositionally biased region" description="Basic residues" evidence="1">
    <location>
        <begin position="1"/>
        <end position="17"/>
    </location>
</feature>
<evidence type="ECO:0000313" key="2">
    <source>
        <dbReference type="EMBL" id="CAA9384438.1"/>
    </source>
</evidence>
<dbReference type="AlphaFoldDB" id="A0A6J4NFA3"/>
<feature type="non-terminal residue" evidence="2">
    <location>
        <position position="154"/>
    </location>
</feature>
<keyword evidence="2" id="KW-0012">Acyltransferase</keyword>